<organism evidence="1 2">
    <name type="scientific">Portunus trituberculatus</name>
    <name type="common">Swimming crab</name>
    <name type="synonym">Neptunus trituberculatus</name>
    <dbReference type="NCBI Taxonomy" id="210409"/>
    <lineage>
        <taxon>Eukaryota</taxon>
        <taxon>Metazoa</taxon>
        <taxon>Ecdysozoa</taxon>
        <taxon>Arthropoda</taxon>
        <taxon>Crustacea</taxon>
        <taxon>Multicrustacea</taxon>
        <taxon>Malacostraca</taxon>
        <taxon>Eumalacostraca</taxon>
        <taxon>Eucarida</taxon>
        <taxon>Decapoda</taxon>
        <taxon>Pleocyemata</taxon>
        <taxon>Brachyura</taxon>
        <taxon>Eubrachyura</taxon>
        <taxon>Portunoidea</taxon>
        <taxon>Portunidae</taxon>
        <taxon>Portuninae</taxon>
        <taxon>Portunus</taxon>
    </lineage>
</organism>
<evidence type="ECO:0000313" key="1">
    <source>
        <dbReference type="EMBL" id="MPC66526.1"/>
    </source>
</evidence>
<name>A0A5B7H9D0_PORTR</name>
<keyword evidence="2" id="KW-1185">Reference proteome</keyword>
<reference evidence="1 2" key="1">
    <citation type="submission" date="2019-05" db="EMBL/GenBank/DDBJ databases">
        <title>Another draft genome of Portunus trituberculatus and its Hox gene families provides insights of decapod evolution.</title>
        <authorList>
            <person name="Jeong J.-H."/>
            <person name="Song I."/>
            <person name="Kim S."/>
            <person name="Choi T."/>
            <person name="Kim D."/>
            <person name="Ryu S."/>
            <person name="Kim W."/>
        </authorList>
    </citation>
    <scope>NUCLEOTIDE SEQUENCE [LARGE SCALE GENOMIC DNA]</scope>
    <source>
        <tissue evidence="1">Muscle</tissue>
    </source>
</reference>
<evidence type="ECO:0000313" key="2">
    <source>
        <dbReference type="Proteomes" id="UP000324222"/>
    </source>
</evidence>
<gene>
    <name evidence="1" type="ORF">E2C01_060675</name>
</gene>
<accession>A0A5B7H9D0</accession>
<dbReference type="Proteomes" id="UP000324222">
    <property type="component" value="Unassembled WGS sequence"/>
</dbReference>
<dbReference type="EMBL" id="VSRR010024881">
    <property type="protein sequence ID" value="MPC66526.1"/>
    <property type="molecule type" value="Genomic_DNA"/>
</dbReference>
<comment type="caution">
    <text evidence="1">The sequence shown here is derived from an EMBL/GenBank/DDBJ whole genome shotgun (WGS) entry which is preliminary data.</text>
</comment>
<protein>
    <submittedName>
        <fullName evidence="1">Uncharacterized protein</fullName>
    </submittedName>
</protein>
<sequence>MKRQLILPEIYDAGWTMPERLVTSIDTRTLATEDRWRCAGAGVASPTPLLSWVTTPAEFQWRRSAHGVIKSVLRNIFQRRPDEAVCFLKAIKNKAR</sequence>
<proteinExistence type="predicted"/>
<dbReference type="AlphaFoldDB" id="A0A5B7H9D0"/>